<feature type="transmembrane region" description="Helical" evidence="7">
    <location>
        <begin position="54"/>
        <end position="75"/>
    </location>
</feature>
<evidence type="ECO:0000256" key="1">
    <source>
        <dbReference type="ARBA" id="ARBA00004429"/>
    </source>
</evidence>
<name>A0A2G6E3G5_9BACT</name>
<evidence type="ECO:0000313" key="10">
    <source>
        <dbReference type="Proteomes" id="UP000229740"/>
    </source>
</evidence>
<dbReference type="AlphaFoldDB" id="A0A2G6E3G5"/>
<keyword evidence="4 7" id="KW-0812">Transmembrane</keyword>
<feature type="transmembrane region" description="Helical" evidence="7">
    <location>
        <begin position="96"/>
        <end position="117"/>
    </location>
</feature>
<evidence type="ECO:0000256" key="6">
    <source>
        <dbReference type="ARBA" id="ARBA00023136"/>
    </source>
</evidence>
<dbReference type="PIRSF" id="PIRSF006066">
    <property type="entry name" value="HI0050"/>
    <property type="match status" value="1"/>
</dbReference>
<keyword evidence="6 7" id="KW-0472">Membrane</keyword>
<proteinExistence type="predicted"/>
<reference evidence="9 10" key="1">
    <citation type="submission" date="2017-10" db="EMBL/GenBank/DDBJ databases">
        <title>Novel microbial diversity and functional potential in the marine mammal oral microbiome.</title>
        <authorList>
            <person name="Dudek N.K."/>
            <person name="Sun C.L."/>
            <person name="Burstein D."/>
            <person name="Kantor R.S."/>
            <person name="Aliaga Goltsman D.S."/>
            <person name="Bik E.M."/>
            <person name="Thomas B.C."/>
            <person name="Banfield J.F."/>
            <person name="Relman D.A."/>
        </authorList>
    </citation>
    <scope>NUCLEOTIDE SEQUENCE [LARGE SCALE GENOMIC DNA]</scope>
    <source>
        <strain evidence="9">DOLZORAL124_49_17</strain>
    </source>
</reference>
<dbReference type="PANTHER" id="PTHR33362">
    <property type="entry name" value="SIALIC ACID TRAP TRANSPORTER PERMEASE PROTEIN SIAT-RELATED"/>
    <property type="match status" value="1"/>
</dbReference>
<keyword evidence="3" id="KW-0997">Cell inner membrane</keyword>
<dbReference type="Pfam" id="PF06808">
    <property type="entry name" value="DctM"/>
    <property type="match status" value="1"/>
</dbReference>
<evidence type="ECO:0000256" key="4">
    <source>
        <dbReference type="ARBA" id="ARBA00022692"/>
    </source>
</evidence>
<feature type="transmembrane region" description="Helical" evidence="7">
    <location>
        <begin position="231"/>
        <end position="253"/>
    </location>
</feature>
<feature type="domain" description="TRAP C4-dicarboxylate transport system permease DctM subunit" evidence="8">
    <location>
        <begin position="12"/>
        <end position="434"/>
    </location>
</feature>
<accession>A0A2G6E3G5</accession>
<evidence type="ECO:0000256" key="5">
    <source>
        <dbReference type="ARBA" id="ARBA00022989"/>
    </source>
</evidence>
<evidence type="ECO:0000256" key="2">
    <source>
        <dbReference type="ARBA" id="ARBA00022475"/>
    </source>
</evidence>
<dbReference type="InterPro" id="IPR010656">
    <property type="entry name" value="DctM"/>
</dbReference>
<dbReference type="EMBL" id="PDPS01000036">
    <property type="protein sequence ID" value="PID56298.1"/>
    <property type="molecule type" value="Genomic_DNA"/>
</dbReference>
<organism evidence="9 10">
    <name type="scientific">candidate division KSB3 bacterium</name>
    <dbReference type="NCBI Taxonomy" id="2044937"/>
    <lineage>
        <taxon>Bacteria</taxon>
        <taxon>candidate division KSB3</taxon>
    </lineage>
</organism>
<dbReference type="GO" id="GO:0022857">
    <property type="term" value="F:transmembrane transporter activity"/>
    <property type="evidence" value="ECO:0007669"/>
    <property type="project" value="TreeGrafter"/>
</dbReference>
<feature type="transmembrane region" description="Helical" evidence="7">
    <location>
        <begin position="259"/>
        <end position="277"/>
    </location>
</feature>
<feature type="transmembrane region" description="Helical" evidence="7">
    <location>
        <begin position="188"/>
        <end position="210"/>
    </location>
</feature>
<keyword evidence="2" id="KW-1003">Cell membrane</keyword>
<protein>
    <recommendedName>
        <fullName evidence="8">TRAP C4-dicarboxylate transport system permease DctM subunit domain-containing protein</fullName>
    </recommendedName>
</protein>
<feature type="transmembrane region" description="Helical" evidence="7">
    <location>
        <begin position="415"/>
        <end position="438"/>
    </location>
</feature>
<sequence length="444" mass="48051">MQADPVGILLLVGTFFLLLLFRMPVAFALGIPTVLTAWYLGLPLMIVGQQMVKGLNSFSLMAIPFFILAGQLMGIGGISQRIIDMSNVFIGRIRGGLAMVNILASMFFGGISGSSVADTSSIGSILIPIMKKAGYDDDFSVAVTITSSVQGVLIPPSHNVIIYALAAGWVSVSIDGVTKQFSLSIGKLFLAGVIPGVFLGAMLMIISYIISVKRDYRREPPLKFRQGLHRVADGFFGVMTAVIIIGGVLSGIFTATESAAIAVAYAFLVTWLIYHEITWENIKNVLYESLKTLAIVVALITTSSAYGYMMTRLDIPRIVTETLIQLTDTPFLIFLIVNSILLFLGMIMDMAPLILITTPILLPVVANFGMDPHHFGIVMMLNLGIGLLTPPVGSTLFVGCAIGRIKIEDMVKPMLPFYITLLITLMLITYIPGISLWLPSLFGK</sequence>
<evidence type="ECO:0000256" key="3">
    <source>
        <dbReference type="ARBA" id="ARBA00022519"/>
    </source>
</evidence>
<feature type="transmembrane region" description="Helical" evidence="7">
    <location>
        <begin position="376"/>
        <end position="403"/>
    </location>
</feature>
<evidence type="ECO:0000259" key="8">
    <source>
        <dbReference type="Pfam" id="PF06808"/>
    </source>
</evidence>
<dbReference type="InterPro" id="IPR004681">
    <property type="entry name" value="TRAP_DctM"/>
</dbReference>
<evidence type="ECO:0000313" key="9">
    <source>
        <dbReference type="EMBL" id="PID56298.1"/>
    </source>
</evidence>
<evidence type="ECO:0000256" key="7">
    <source>
        <dbReference type="SAM" id="Phobius"/>
    </source>
</evidence>
<feature type="transmembrane region" description="Helical" evidence="7">
    <location>
        <begin position="329"/>
        <end position="346"/>
    </location>
</feature>
<gene>
    <name evidence="9" type="ORF">CSB45_12275</name>
</gene>
<feature type="transmembrane region" description="Helical" evidence="7">
    <location>
        <begin position="289"/>
        <end position="309"/>
    </location>
</feature>
<dbReference type="NCBIfam" id="TIGR00786">
    <property type="entry name" value="dctM"/>
    <property type="match status" value="1"/>
</dbReference>
<keyword evidence="5 7" id="KW-1133">Transmembrane helix</keyword>
<dbReference type="GO" id="GO:0005886">
    <property type="term" value="C:plasma membrane"/>
    <property type="evidence" value="ECO:0007669"/>
    <property type="project" value="UniProtKB-SubCell"/>
</dbReference>
<comment type="subcellular location">
    <subcellularLocation>
        <location evidence="1">Cell inner membrane</location>
        <topology evidence="1">Multi-pass membrane protein</topology>
    </subcellularLocation>
</comment>
<comment type="caution">
    <text evidence="9">The sequence shown here is derived from an EMBL/GenBank/DDBJ whole genome shotgun (WGS) entry which is preliminary data.</text>
</comment>
<dbReference type="Proteomes" id="UP000229740">
    <property type="component" value="Unassembled WGS sequence"/>
</dbReference>
<feature type="transmembrane region" description="Helical" evidence="7">
    <location>
        <begin position="353"/>
        <end position="370"/>
    </location>
</feature>
<dbReference type="PANTHER" id="PTHR33362:SF2">
    <property type="entry name" value="TRAP TRANSPORTER LARGE PERMEASE PROTEIN"/>
    <property type="match status" value="1"/>
</dbReference>